<dbReference type="SUPFAM" id="SSF47413">
    <property type="entry name" value="lambda repressor-like DNA-binding domains"/>
    <property type="match status" value="1"/>
</dbReference>
<feature type="coiled-coil region" evidence="1">
    <location>
        <begin position="118"/>
        <end position="166"/>
    </location>
</feature>
<gene>
    <name evidence="2" type="ORF">SAMN04487894_101268</name>
</gene>
<dbReference type="AlphaFoldDB" id="A0A1G6ILY5"/>
<dbReference type="InterPro" id="IPR010982">
    <property type="entry name" value="Lambda_DNA-bd_dom_sf"/>
</dbReference>
<proteinExistence type="predicted"/>
<name>A0A1G6ILY5_NIADE</name>
<organism evidence="2 3">
    <name type="scientific">Niabella drilacis (strain DSM 25811 / CCM 8410 / CCUG 62505 / LMG 26954 / E90)</name>
    <dbReference type="NCBI Taxonomy" id="1285928"/>
    <lineage>
        <taxon>Bacteria</taxon>
        <taxon>Pseudomonadati</taxon>
        <taxon>Bacteroidota</taxon>
        <taxon>Chitinophagia</taxon>
        <taxon>Chitinophagales</taxon>
        <taxon>Chitinophagaceae</taxon>
        <taxon>Niabella</taxon>
    </lineage>
</organism>
<protein>
    <submittedName>
        <fullName evidence="2">Uncharacterized protein</fullName>
    </submittedName>
</protein>
<evidence type="ECO:0000313" key="3">
    <source>
        <dbReference type="Proteomes" id="UP000198757"/>
    </source>
</evidence>
<evidence type="ECO:0000313" key="2">
    <source>
        <dbReference type="EMBL" id="SDC07497.1"/>
    </source>
</evidence>
<dbReference type="Proteomes" id="UP000198757">
    <property type="component" value="Unassembled WGS sequence"/>
</dbReference>
<dbReference type="EMBL" id="FMZO01000001">
    <property type="protein sequence ID" value="SDC07497.1"/>
    <property type="molecule type" value="Genomic_DNA"/>
</dbReference>
<accession>A0A1G6ILY5</accession>
<evidence type="ECO:0000256" key="1">
    <source>
        <dbReference type="SAM" id="Coils"/>
    </source>
</evidence>
<keyword evidence="3" id="KW-1185">Reference proteome</keyword>
<sequence length="226" mass="25972">MALFCLQFLKEQLLSAKNVYKEFVYIFFVNKFLVNNLKCTMMRIFREETQLTLRDLALLLGVSHTLIAMDEKGLRFLPGVAEKKLEMLEKTWKALQKDKSRKIGSLPEELKEKGQALAKKNQTTAKKIKKELERLEDKLEALRVRYQVLQQRLEFLQVTRAAVETKDPIAAAVEQLTKRTVSSMKSCCPAIQQLLEIDQKTLAFKHKELIKLANSLSTSPVTKTAQ</sequence>
<dbReference type="GO" id="GO:0003677">
    <property type="term" value="F:DNA binding"/>
    <property type="evidence" value="ECO:0007669"/>
    <property type="project" value="InterPro"/>
</dbReference>
<keyword evidence="1" id="KW-0175">Coiled coil</keyword>
<reference evidence="3" key="1">
    <citation type="submission" date="2016-10" db="EMBL/GenBank/DDBJ databases">
        <authorList>
            <person name="Varghese N."/>
            <person name="Submissions S."/>
        </authorList>
    </citation>
    <scope>NUCLEOTIDE SEQUENCE [LARGE SCALE GENOMIC DNA]</scope>
    <source>
        <strain evidence="3">DSM 25811 / CCM 8410 / LMG 26954 / E90</strain>
    </source>
</reference>